<keyword evidence="7" id="KW-0255">Endonuclease</keyword>
<dbReference type="InterPro" id="IPR018246">
    <property type="entry name" value="AP_endonuc_F2_Zn_BS"/>
</dbReference>
<dbReference type="AlphaFoldDB" id="A0A9D2MRP0"/>
<feature type="binding site" evidence="7">
    <location>
        <position position="183"/>
    </location>
    <ligand>
        <name>Zn(2+)</name>
        <dbReference type="ChEBI" id="CHEBI:29105"/>
        <label>2</label>
    </ligand>
</feature>
<reference evidence="9" key="1">
    <citation type="journal article" date="2021" name="PeerJ">
        <title>Extensive microbial diversity within the chicken gut microbiome revealed by metagenomics and culture.</title>
        <authorList>
            <person name="Gilroy R."/>
            <person name="Ravi A."/>
            <person name="Getino M."/>
            <person name="Pursley I."/>
            <person name="Horton D.L."/>
            <person name="Alikhan N.F."/>
            <person name="Baker D."/>
            <person name="Gharbi K."/>
            <person name="Hall N."/>
            <person name="Watson M."/>
            <person name="Adriaenssens E.M."/>
            <person name="Foster-Nyarko E."/>
            <person name="Jarju S."/>
            <person name="Secka A."/>
            <person name="Antonio M."/>
            <person name="Oren A."/>
            <person name="Chaudhuri R.R."/>
            <person name="La Ragione R."/>
            <person name="Hildebrand F."/>
            <person name="Pallen M.J."/>
        </authorList>
    </citation>
    <scope>NUCLEOTIDE SEQUENCE</scope>
    <source>
        <strain evidence="9">USAMLcec3-2134</strain>
    </source>
</reference>
<dbReference type="InterPro" id="IPR001719">
    <property type="entry name" value="AP_endonuc_2"/>
</dbReference>
<dbReference type="PANTHER" id="PTHR21445">
    <property type="entry name" value="ENDONUCLEASE IV ENDODEOXYRIBONUCLEASE IV"/>
    <property type="match status" value="1"/>
</dbReference>
<comment type="caution">
    <text evidence="9">The sequence shown here is derived from an EMBL/GenBank/DDBJ whole genome shotgun (WGS) entry which is preliminary data.</text>
</comment>
<feature type="binding site" evidence="7">
    <location>
        <position position="218"/>
    </location>
    <ligand>
        <name>Zn(2+)</name>
        <dbReference type="ChEBI" id="CHEBI:29105"/>
        <label>2</label>
    </ligand>
</feature>
<evidence type="ECO:0000256" key="4">
    <source>
        <dbReference type="ARBA" id="ARBA00022801"/>
    </source>
</evidence>
<dbReference type="SMART" id="SM00518">
    <property type="entry name" value="AP2Ec"/>
    <property type="match status" value="1"/>
</dbReference>
<comment type="cofactor">
    <cofactor evidence="7">
        <name>Zn(2+)</name>
        <dbReference type="ChEBI" id="CHEBI:29105"/>
    </cofactor>
    <text evidence="7">Binds 3 Zn(2+) ions.</text>
</comment>
<evidence type="ECO:0000313" key="10">
    <source>
        <dbReference type="Proteomes" id="UP000886883"/>
    </source>
</evidence>
<dbReference type="InterPro" id="IPR036237">
    <property type="entry name" value="Xyl_isomerase-like_sf"/>
</dbReference>
<organism evidence="9 10">
    <name type="scientific">Candidatus Eisenbergiella merdigallinarum</name>
    <dbReference type="NCBI Taxonomy" id="2838552"/>
    <lineage>
        <taxon>Bacteria</taxon>
        <taxon>Bacillati</taxon>
        <taxon>Bacillota</taxon>
        <taxon>Clostridia</taxon>
        <taxon>Lachnospirales</taxon>
        <taxon>Lachnospiraceae</taxon>
        <taxon>Eisenbergiella</taxon>
    </lineage>
</organism>
<evidence type="ECO:0000256" key="7">
    <source>
        <dbReference type="HAMAP-Rule" id="MF_00152"/>
    </source>
</evidence>
<dbReference type="GO" id="GO:0008270">
    <property type="term" value="F:zinc ion binding"/>
    <property type="evidence" value="ECO:0007669"/>
    <property type="project" value="UniProtKB-UniRule"/>
</dbReference>
<comment type="catalytic activity">
    <reaction evidence="7">
        <text>Endonucleolytic cleavage to 5'-phosphooligonucleotide end-products.</text>
        <dbReference type="EC" id="3.1.21.2"/>
    </reaction>
</comment>
<feature type="binding site" evidence="7">
    <location>
        <position position="114"/>
    </location>
    <ligand>
        <name>Zn(2+)</name>
        <dbReference type="ChEBI" id="CHEBI:29105"/>
        <label>1</label>
    </ligand>
</feature>
<feature type="binding site" evidence="7">
    <location>
        <position position="149"/>
    </location>
    <ligand>
        <name>Zn(2+)</name>
        <dbReference type="ChEBI" id="CHEBI:29105"/>
        <label>2</label>
    </ligand>
</feature>
<dbReference type="PROSITE" id="PS00729">
    <property type="entry name" value="AP_NUCLEASE_F2_1"/>
    <property type="match status" value="1"/>
</dbReference>
<dbReference type="GO" id="GO:0008081">
    <property type="term" value="F:phosphoric diester hydrolase activity"/>
    <property type="evidence" value="ECO:0007669"/>
    <property type="project" value="TreeGrafter"/>
</dbReference>
<dbReference type="GO" id="GO:0008833">
    <property type="term" value="F:deoxyribonuclease IV (phage-T4-induced) activity"/>
    <property type="evidence" value="ECO:0007669"/>
    <property type="project" value="UniProtKB-UniRule"/>
</dbReference>
<feature type="binding site" evidence="7">
    <location>
        <position position="73"/>
    </location>
    <ligand>
        <name>Zn(2+)</name>
        <dbReference type="ChEBI" id="CHEBI:29105"/>
        <label>1</label>
    </ligand>
</feature>
<feature type="binding site" evidence="7">
    <location>
        <position position="233"/>
    </location>
    <ligand>
        <name>Zn(2+)</name>
        <dbReference type="ChEBI" id="CHEBI:29105"/>
        <label>3</label>
    </ligand>
</feature>
<dbReference type="InterPro" id="IPR013022">
    <property type="entry name" value="Xyl_isomerase-like_TIM-brl"/>
</dbReference>
<reference evidence="9" key="2">
    <citation type="submission" date="2021-04" db="EMBL/GenBank/DDBJ databases">
        <authorList>
            <person name="Gilroy R."/>
        </authorList>
    </citation>
    <scope>NUCLEOTIDE SEQUENCE</scope>
    <source>
        <strain evidence="9">USAMLcec3-2134</strain>
    </source>
</reference>
<sequence>MENRHLIIGSHVSMSGKEMMEGSVREALSYGANTFMLYTGAPQNTRRRPVEELRVPQAQRLMEANGIADFVVHAPYLINLANTVRPETRESSIRFLIDEMERTRLMGSRLLILHPGAHVGAGAEAGIKSIVRGLDEVLSQSRDVLIALETMSGKGSELGRSFEELAAIYDGVSQNHRLRVCFDTCHTHDAGYDIARDPDSVLARFDRILGLNQIAVFHINDSKNEKGAAKDRHADIGEGKIGFEPLNYLVHLPEFSSIPHILETPWYPDPDNPGKTLPPYGREIAWFRAGRQLPL</sequence>
<evidence type="ECO:0000256" key="5">
    <source>
        <dbReference type="ARBA" id="ARBA00022833"/>
    </source>
</evidence>
<keyword evidence="4 7" id="KW-0378">Hydrolase</keyword>
<evidence type="ECO:0000256" key="6">
    <source>
        <dbReference type="ARBA" id="ARBA00023204"/>
    </source>
</evidence>
<accession>A0A9D2MRP0</accession>
<evidence type="ECO:0000256" key="3">
    <source>
        <dbReference type="ARBA" id="ARBA00022763"/>
    </source>
</evidence>
<dbReference type="Proteomes" id="UP000886883">
    <property type="component" value="Unassembled WGS sequence"/>
</dbReference>
<dbReference type="PROSITE" id="PS00730">
    <property type="entry name" value="AP_NUCLEASE_F2_2"/>
    <property type="match status" value="1"/>
</dbReference>
<dbReference type="GO" id="GO:0003677">
    <property type="term" value="F:DNA binding"/>
    <property type="evidence" value="ECO:0007669"/>
    <property type="project" value="InterPro"/>
</dbReference>
<dbReference type="NCBIfam" id="NF002196">
    <property type="entry name" value="PRK01060.1-1"/>
    <property type="match status" value="1"/>
</dbReference>
<keyword evidence="5 7" id="KW-0862">Zinc</keyword>
<comment type="similarity">
    <text evidence="1 7">Belongs to the AP endonuclease 2 family.</text>
</comment>
<feature type="domain" description="Xylose isomerase-like TIM barrel" evidence="8">
    <location>
        <begin position="24"/>
        <end position="288"/>
    </location>
</feature>
<keyword evidence="7" id="KW-0540">Nuclease</keyword>
<feature type="binding site" evidence="7">
    <location>
        <position position="149"/>
    </location>
    <ligand>
        <name>Zn(2+)</name>
        <dbReference type="ChEBI" id="CHEBI:29105"/>
        <label>1</label>
    </ligand>
</feature>
<dbReference type="Gene3D" id="3.20.20.150">
    <property type="entry name" value="Divalent-metal-dependent TIM barrel enzymes"/>
    <property type="match status" value="1"/>
</dbReference>
<gene>
    <name evidence="7" type="primary">nfo</name>
    <name evidence="9" type="ORF">H9763_04695</name>
</gene>
<dbReference type="FunFam" id="3.20.20.150:FF:000001">
    <property type="entry name" value="Probable endonuclease 4"/>
    <property type="match status" value="1"/>
</dbReference>
<dbReference type="EMBL" id="DWXE01000015">
    <property type="protein sequence ID" value="HJB90750.1"/>
    <property type="molecule type" value="Genomic_DNA"/>
</dbReference>
<feature type="binding site" evidence="7">
    <location>
        <position position="263"/>
    </location>
    <ligand>
        <name>Zn(2+)</name>
        <dbReference type="ChEBI" id="CHEBI:29105"/>
        <label>2</label>
    </ligand>
</feature>
<evidence type="ECO:0000259" key="8">
    <source>
        <dbReference type="Pfam" id="PF01261"/>
    </source>
</evidence>
<dbReference type="CDD" id="cd00019">
    <property type="entry name" value="AP2Ec"/>
    <property type="match status" value="1"/>
</dbReference>
<dbReference type="PROSITE" id="PS00731">
    <property type="entry name" value="AP_NUCLEASE_F2_3"/>
    <property type="match status" value="1"/>
</dbReference>
<keyword evidence="6 7" id="KW-0234">DNA repair</keyword>
<feature type="binding site" evidence="7">
    <location>
        <position position="231"/>
    </location>
    <ligand>
        <name>Zn(2+)</name>
        <dbReference type="ChEBI" id="CHEBI:29105"/>
        <label>3</label>
    </ligand>
</feature>
<dbReference type="EC" id="3.1.21.2" evidence="7"/>
<evidence type="ECO:0000256" key="1">
    <source>
        <dbReference type="ARBA" id="ARBA00005340"/>
    </source>
</evidence>
<protein>
    <recommendedName>
        <fullName evidence="7">Probable endonuclease 4</fullName>
        <ecNumber evidence="7">3.1.21.2</ecNumber>
    </recommendedName>
    <alternativeName>
        <fullName evidence="7">Endodeoxyribonuclease IV</fullName>
    </alternativeName>
    <alternativeName>
        <fullName evidence="7">Endonuclease IV</fullName>
    </alternativeName>
</protein>
<evidence type="ECO:0000256" key="2">
    <source>
        <dbReference type="ARBA" id="ARBA00022723"/>
    </source>
</evidence>
<keyword evidence="3 7" id="KW-0227">DNA damage</keyword>
<proteinExistence type="inferred from homology"/>
<dbReference type="PROSITE" id="PS51432">
    <property type="entry name" value="AP_NUCLEASE_F2_4"/>
    <property type="match status" value="1"/>
</dbReference>
<keyword evidence="2 7" id="KW-0479">Metal-binding</keyword>
<dbReference type="Pfam" id="PF01261">
    <property type="entry name" value="AP_endonuc_2"/>
    <property type="match status" value="1"/>
</dbReference>
<comment type="function">
    <text evidence="7">Endonuclease IV plays a role in DNA repair. It cleaves phosphodiester bonds at apurinic or apyrimidinic (AP) sites, generating a 3'-hydroxyl group and a 5'-terminal sugar phosphate.</text>
</comment>
<dbReference type="GO" id="GO:0006284">
    <property type="term" value="P:base-excision repair"/>
    <property type="evidence" value="ECO:0007669"/>
    <property type="project" value="TreeGrafter"/>
</dbReference>
<dbReference type="SUPFAM" id="SSF51658">
    <property type="entry name" value="Xylose isomerase-like"/>
    <property type="match status" value="1"/>
</dbReference>
<dbReference type="GO" id="GO:0003906">
    <property type="term" value="F:DNA-(apurinic or apyrimidinic site) endonuclease activity"/>
    <property type="evidence" value="ECO:0007669"/>
    <property type="project" value="TreeGrafter"/>
</dbReference>
<dbReference type="NCBIfam" id="TIGR00587">
    <property type="entry name" value="nfo"/>
    <property type="match status" value="1"/>
</dbReference>
<feature type="binding site" evidence="7">
    <location>
        <position position="186"/>
    </location>
    <ligand>
        <name>Zn(2+)</name>
        <dbReference type="ChEBI" id="CHEBI:29105"/>
        <label>3</label>
    </ligand>
</feature>
<dbReference type="PANTHER" id="PTHR21445:SF0">
    <property type="entry name" value="APURINIC-APYRIMIDINIC ENDONUCLEASE"/>
    <property type="match status" value="1"/>
</dbReference>
<name>A0A9D2MRP0_9FIRM</name>
<evidence type="ECO:0000313" key="9">
    <source>
        <dbReference type="EMBL" id="HJB90750.1"/>
    </source>
</evidence>
<dbReference type="HAMAP" id="MF_00152">
    <property type="entry name" value="Nfo"/>
    <property type="match status" value="1"/>
</dbReference>